<dbReference type="PANTHER" id="PTHR30518:SF2">
    <property type="entry name" value="ENDOLYTIC MUREIN TRANSGLYCOSYLASE"/>
    <property type="match status" value="1"/>
</dbReference>
<evidence type="ECO:0000313" key="9">
    <source>
        <dbReference type="Proteomes" id="UP000018454"/>
    </source>
</evidence>
<evidence type="ECO:0000256" key="4">
    <source>
        <dbReference type="ARBA" id="ARBA00023136"/>
    </source>
</evidence>
<dbReference type="GO" id="GO:0008932">
    <property type="term" value="F:lytic endotransglycosylase activity"/>
    <property type="evidence" value="ECO:0007669"/>
    <property type="project" value="UniProtKB-UniRule"/>
</dbReference>
<proteinExistence type="inferred from homology"/>
<gene>
    <name evidence="8" type="primary">yceG</name>
    <name evidence="7" type="synonym">mltG</name>
    <name evidence="8" type="ORF">APO_0201</name>
</gene>
<keyword evidence="3 7" id="KW-1133">Transmembrane helix</keyword>
<dbReference type="PANTHER" id="PTHR30518">
    <property type="entry name" value="ENDOLYTIC MUREIN TRANSGLYCOSYLASE"/>
    <property type="match status" value="1"/>
</dbReference>
<keyword evidence="1 7" id="KW-1003">Cell membrane</keyword>
<comment type="similarity">
    <text evidence="7">Belongs to the transglycosylase MltG family.</text>
</comment>
<keyword evidence="2 7" id="KW-0812">Transmembrane</keyword>
<keyword evidence="6 7" id="KW-0961">Cell wall biogenesis/degradation</keyword>
<accession>F1YQN2</accession>
<evidence type="ECO:0000313" key="8">
    <source>
        <dbReference type="EMBL" id="EGE48917.1"/>
    </source>
</evidence>
<organism evidence="8 9">
    <name type="scientific">Acetobacter pomorum DM001</name>
    <dbReference type="NCBI Taxonomy" id="945681"/>
    <lineage>
        <taxon>Bacteria</taxon>
        <taxon>Pseudomonadati</taxon>
        <taxon>Pseudomonadota</taxon>
        <taxon>Alphaproteobacteria</taxon>
        <taxon>Acetobacterales</taxon>
        <taxon>Acetobacteraceae</taxon>
        <taxon>Acetobacter</taxon>
    </lineage>
</organism>
<protein>
    <recommendedName>
        <fullName evidence="7">Endolytic murein transglycosylase</fullName>
        <ecNumber evidence="7">4.2.2.29</ecNumber>
    </recommendedName>
    <alternativeName>
        <fullName evidence="7">Peptidoglycan lytic transglycosylase</fullName>
    </alternativeName>
    <alternativeName>
        <fullName evidence="7">Peptidoglycan polymerization terminase</fullName>
    </alternativeName>
</protein>
<comment type="function">
    <text evidence="7">Functions as a peptidoglycan terminase that cleaves nascent peptidoglycan strands endolytically to terminate their elongation.</text>
</comment>
<name>F1YQN2_9PROT</name>
<sequence length="346" mass="37400">MCVASKPKRKPAKQPTKKGRAALQWLGGLFLLSALAGGGTGFFAWYSYIKPGLLPEAIDVVVPHGGYASTLNALQHAQVLPSGWFTDKLFVTAISLTRKSGQLHAAELHFPQHVSMQDVLFILRHGKPVLHKLTIPEGLSARQIQAVIASAPFLEGETPLPTEGSILPQTYNYLRNSERADIVKRAQNAMQTALDTVWQKHDPALDGMIPSPQLLLVLASLIEKETALPAERPMVARVFLNRLQKGMKLQTDPTVIYAITHGNPPLGRALTRTDLATPDAYNTYVVTGLPPGPICSPGMSALEAAAHPASGDALFFVANGNGGHNFSTTLAEHNRNVSAFRQHNTH</sequence>
<dbReference type="GO" id="GO:0071555">
    <property type="term" value="P:cell wall organization"/>
    <property type="evidence" value="ECO:0007669"/>
    <property type="project" value="UniProtKB-KW"/>
</dbReference>
<dbReference type="EMBL" id="AEUP01000004">
    <property type="protein sequence ID" value="EGE48917.1"/>
    <property type="molecule type" value="Genomic_DNA"/>
</dbReference>
<dbReference type="Pfam" id="PF02618">
    <property type="entry name" value="YceG"/>
    <property type="match status" value="1"/>
</dbReference>
<reference evidence="8 9" key="1">
    <citation type="journal article" date="2011" name="Science">
        <title>Drosophila microbiome modulates host developmental and metabolic homeostasis via insulin signaling.</title>
        <authorList>
            <person name="Shin S.C."/>
            <person name="Kim S.H."/>
            <person name="You H."/>
            <person name="Kim B."/>
            <person name="Kim A.C."/>
            <person name="Lee K.A."/>
            <person name="Yoon J.H."/>
            <person name="Ryu J.H."/>
            <person name="Lee W.J."/>
        </authorList>
    </citation>
    <scope>NUCLEOTIDE SEQUENCE [LARGE SCALE GENOMIC DNA]</scope>
    <source>
        <strain evidence="8 9">DM001</strain>
    </source>
</reference>
<comment type="catalytic activity">
    <reaction evidence="7">
        <text>a peptidoglycan chain = a peptidoglycan chain with N-acetyl-1,6-anhydromuramyl-[peptide] at the reducing end + a peptidoglycan chain with N-acetylglucosamine at the non-reducing end.</text>
        <dbReference type="EC" id="4.2.2.29"/>
    </reaction>
</comment>
<feature type="site" description="Important for catalytic activity" evidence="7">
    <location>
        <position position="225"/>
    </location>
</feature>
<dbReference type="AlphaFoldDB" id="F1YQN2"/>
<dbReference type="GO" id="GO:0009252">
    <property type="term" value="P:peptidoglycan biosynthetic process"/>
    <property type="evidence" value="ECO:0007669"/>
    <property type="project" value="UniProtKB-UniRule"/>
</dbReference>
<dbReference type="EC" id="4.2.2.29" evidence="7"/>
<dbReference type="CDD" id="cd08010">
    <property type="entry name" value="MltG_like"/>
    <property type="match status" value="1"/>
</dbReference>
<evidence type="ECO:0000256" key="3">
    <source>
        <dbReference type="ARBA" id="ARBA00022989"/>
    </source>
</evidence>
<dbReference type="Proteomes" id="UP000018454">
    <property type="component" value="Unassembled WGS sequence"/>
</dbReference>
<evidence type="ECO:0000256" key="5">
    <source>
        <dbReference type="ARBA" id="ARBA00023239"/>
    </source>
</evidence>
<evidence type="ECO:0000256" key="6">
    <source>
        <dbReference type="ARBA" id="ARBA00023316"/>
    </source>
</evidence>
<evidence type="ECO:0000256" key="1">
    <source>
        <dbReference type="ARBA" id="ARBA00022475"/>
    </source>
</evidence>
<dbReference type="HAMAP" id="MF_02065">
    <property type="entry name" value="MltG"/>
    <property type="match status" value="1"/>
</dbReference>
<keyword evidence="4 7" id="KW-0472">Membrane</keyword>
<dbReference type="Gene3D" id="3.30.160.60">
    <property type="entry name" value="Classic Zinc Finger"/>
    <property type="match status" value="1"/>
</dbReference>
<keyword evidence="7" id="KW-0997">Cell inner membrane</keyword>
<dbReference type="InterPro" id="IPR003770">
    <property type="entry name" value="MLTG-like"/>
</dbReference>
<evidence type="ECO:0000256" key="7">
    <source>
        <dbReference type="HAMAP-Rule" id="MF_02065"/>
    </source>
</evidence>
<dbReference type="NCBIfam" id="TIGR00247">
    <property type="entry name" value="endolytic transglycosylase MltG"/>
    <property type="match status" value="1"/>
</dbReference>
<dbReference type="GO" id="GO:0005886">
    <property type="term" value="C:plasma membrane"/>
    <property type="evidence" value="ECO:0007669"/>
    <property type="project" value="UniProtKB-UniRule"/>
</dbReference>
<comment type="caution">
    <text evidence="8">The sequence shown here is derived from an EMBL/GenBank/DDBJ whole genome shotgun (WGS) entry which is preliminary data.</text>
</comment>
<evidence type="ECO:0000256" key="2">
    <source>
        <dbReference type="ARBA" id="ARBA00022692"/>
    </source>
</evidence>
<keyword evidence="5 7" id="KW-0456">Lyase</keyword>